<protein>
    <submittedName>
        <fullName evidence="1">Uncharacterized protein</fullName>
    </submittedName>
</protein>
<gene>
    <name evidence="1" type="ORF">CCHLO57077_00004876</name>
</gene>
<evidence type="ECO:0000313" key="1">
    <source>
        <dbReference type="EMBL" id="CAI6084373.1"/>
    </source>
</evidence>
<keyword evidence="2" id="KW-1185">Reference proteome</keyword>
<evidence type="ECO:0000313" key="2">
    <source>
        <dbReference type="Proteomes" id="UP001160390"/>
    </source>
</evidence>
<name>A0AA35PZR7_9HYPO</name>
<dbReference type="Proteomes" id="UP001160390">
    <property type="component" value="Unassembled WGS sequence"/>
</dbReference>
<reference evidence="1" key="1">
    <citation type="submission" date="2023-01" db="EMBL/GenBank/DDBJ databases">
        <authorList>
            <person name="Piombo E."/>
        </authorList>
    </citation>
    <scope>NUCLEOTIDE SEQUENCE</scope>
</reference>
<dbReference type="AlphaFoldDB" id="A0AA35PZR7"/>
<comment type="caution">
    <text evidence="1">The sequence shown here is derived from an EMBL/GenBank/DDBJ whole genome shotgun (WGS) entry which is preliminary data.</text>
</comment>
<proteinExistence type="predicted"/>
<sequence length="65" mass="7393">MEEFMPKLRPSRDAMAPAKKPKYGELLVCLSYQFGYVRVGSGLDGLSPRFMCHRGGAWYKIEPKP</sequence>
<dbReference type="EMBL" id="CABFNP030000754">
    <property type="protein sequence ID" value="CAI6084373.1"/>
    <property type="molecule type" value="Genomic_DNA"/>
</dbReference>
<organism evidence="1 2">
    <name type="scientific">Clonostachys chloroleuca</name>
    <dbReference type="NCBI Taxonomy" id="1926264"/>
    <lineage>
        <taxon>Eukaryota</taxon>
        <taxon>Fungi</taxon>
        <taxon>Dikarya</taxon>
        <taxon>Ascomycota</taxon>
        <taxon>Pezizomycotina</taxon>
        <taxon>Sordariomycetes</taxon>
        <taxon>Hypocreomycetidae</taxon>
        <taxon>Hypocreales</taxon>
        <taxon>Bionectriaceae</taxon>
        <taxon>Clonostachys</taxon>
    </lineage>
</organism>
<accession>A0AA35PZR7</accession>